<dbReference type="Proteomes" id="UP000246464">
    <property type="component" value="Chromosome 14"/>
</dbReference>
<dbReference type="AlphaFoldDB" id="A0A2U9CAT4"/>
<dbReference type="EMBL" id="CP026256">
    <property type="protein sequence ID" value="AWP12876.1"/>
    <property type="molecule type" value="Genomic_DNA"/>
</dbReference>
<sequence>MGEKRVGTLLRWKPTCLEKYDNDHRMTCRRTEGGMAELLRVFTSKVGIKIPVCQ</sequence>
<keyword evidence="2" id="KW-1185">Reference proteome</keyword>
<reference evidence="1 2" key="1">
    <citation type="submission" date="2017-12" db="EMBL/GenBank/DDBJ databases">
        <title>Integrating genomic resources of turbot (Scophthalmus maximus) in depth evaluation of genetic and physical mapping variation across individuals.</title>
        <authorList>
            <person name="Martinez P."/>
        </authorList>
    </citation>
    <scope>NUCLEOTIDE SEQUENCE [LARGE SCALE GENOMIC DNA]</scope>
</reference>
<gene>
    <name evidence="1" type="ORF">SMAX5B_018359</name>
</gene>
<name>A0A2U9CAT4_SCOMX</name>
<accession>A0A2U9CAT4</accession>
<evidence type="ECO:0000313" key="2">
    <source>
        <dbReference type="Proteomes" id="UP000246464"/>
    </source>
</evidence>
<proteinExistence type="predicted"/>
<organism evidence="1 2">
    <name type="scientific">Scophthalmus maximus</name>
    <name type="common">Turbot</name>
    <name type="synonym">Psetta maxima</name>
    <dbReference type="NCBI Taxonomy" id="52904"/>
    <lineage>
        <taxon>Eukaryota</taxon>
        <taxon>Metazoa</taxon>
        <taxon>Chordata</taxon>
        <taxon>Craniata</taxon>
        <taxon>Vertebrata</taxon>
        <taxon>Euteleostomi</taxon>
        <taxon>Actinopterygii</taxon>
        <taxon>Neopterygii</taxon>
        <taxon>Teleostei</taxon>
        <taxon>Neoteleostei</taxon>
        <taxon>Acanthomorphata</taxon>
        <taxon>Carangaria</taxon>
        <taxon>Pleuronectiformes</taxon>
        <taxon>Pleuronectoidei</taxon>
        <taxon>Scophthalmidae</taxon>
        <taxon>Scophthalmus</taxon>
    </lineage>
</organism>
<protein>
    <submittedName>
        <fullName evidence="1">Uncharacterized protein</fullName>
    </submittedName>
</protein>
<evidence type="ECO:0000313" key="1">
    <source>
        <dbReference type="EMBL" id="AWP12876.1"/>
    </source>
</evidence>